<comment type="caution">
    <text evidence="1">The sequence shown here is derived from an EMBL/GenBank/DDBJ whole genome shotgun (WGS) entry which is preliminary data.</text>
</comment>
<evidence type="ECO:0000313" key="2">
    <source>
        <dbReference type="Proteomes" id="UP000700334"/>
    </source>
</evidence>
<evidence type="ECO:0000313" key="1">
    <source>
        <dbReference type="EMBL" id="KAG8508808.1"/>
    </source>
</evidence>
<dbReference type="EMBL" id="JAGFMF010011983">
    <property type="protein sequence ID" value="KAG8508808.1"/>
    <property type="molecule type" value="Genomic_DNA"/>
</dbReference>
<protein>
    <submittedName>
        <fullName evidence="1">Uncharacterized protein</fullName>
    </submittedName>
</protein>
<sequence>MVKRIGNDITQLGRGTIQQSENLKGFGSDIISERLKTGLLLMEYTRYRDHQQLFQGQKYNEPVCSSCLESGYYPQWIFALYGQNFHNAAEDCLQAELKVSMSYTPEEIWVLLTGQRYRGMGRSATVGQICRASLSQVSMQKDKDSLNMPSSGPPGLFLSPWPYLVYTRNQGDLGAAGLGKHEVPWPSTVLVASPSTININSSAGTADGAKFPPGCIQRKYHTCIIAPAGARPADFPHCDPRLPLKQCHKHYCITEDSFSNVLQVYLYFRVARKNINEPKHDNFK</sequence>
<gene>
    <name evidence="1" type="ORF">J0S82_020096</name>
</gene>
<organism evidence="1 2">
    <name type="scientific">Galemys pyrenaicus</name>
    <name type="common">Iberian desman</name>
    <name type="synonym">Pyrenean desman</name>
    <dbReference type="NCBI Taxonomy" id="202257"/>
    <lineage>
        <taxon>Eukaryota</taxon>
        <taxon>Metazoa</taxon>
        <taxon>Chordata</taxon>
        <taxon>Craniata</taxon>
        <taxon>Vertebrata</taxon>
        <taxon>Euteleostomi</taxon>
        <taxon>Mammalia</taxon>
        <taxon>Eutheria</taxon>
        <taxon>Laurasiatheria</taxon>
        <taxon>Eulipotyphla</taxon>
        <taxon>Talpidae</taxon>
        <taxon>Galemys</taxon>
    </lineage>
</organism>
<dbReference type="AlphaFoldDB" id="A0A8J6DJU7"/>
<dbReference type="Proteomes" id="UP000700334">
    <property type="component" value="Unassembled WGS sequence"/>
</dbReference>
<name>A0A8J6DJU7_GALPY</name>
<feature type="non-terminal residue" evidence="1">
    <location>
        <position position="1"/>
    </location>
</feature>
<keyword evidence="2" id="KW-1185">Reference proteome</keyword>
<reference evidence="1" key="1">
    <citation type="journal article" date="2021" name="Evol. Appl.">
        <title>The genome of the Pyrenean desman and the effects of bottlenecks and inbreeding on the genomic landscape of an endangered species.</title>
        <authorList>
            <person name="Escoda L."/>
            <person name="Castresana J."/>
        </authorList>
    </citation>
    <scope>NUCLEOTIDE SEQUENCE</scope>
    <source>
        <strain evidence="1">IBE-C5619</strain>
    </source>
</reference>
<proteinExistence type="predicted"/>
<accession>A0A8J6DJU7</accession>